<dbReference type="EMBL" id="JAQQWI010000018">
    <property type="protein sequence ID" value="KAK8001506.1"/>
    <property type="molecule type" value="Genomic_DNA"/>
</dbReference>
<feature type="region of interest" description="Disordered" evidence="1">
    <location>
        <begin position="114"/>
        <end position="189"/>
    </location>
</feature>
<sequence length="189" mass="20516">MDSDILATVLIILWFLGLPALAGAYHLARILVGRDNNNTVLSVLVSLLLAVPVGAAGVLWIAYQLTLTLIFLPPALLVSYFGGRDGPKDAVLAAAWWATDMFYNILHHGAARGDAGASQTQTSNGAAIRLAPPPRTPVEREPNRSEVDRPCPAVAIRIQVEPPPYSREDSRFDDPPPKYENIEPGRERS</sequence>
<evidence type="ECO:0000256" key="1">
    <source>
        <dbReference type="SAM" id="MobiDB-lite"/>
    </source>
</evidence>
<keyword evidence="2" id="KW-0472">Membrane</keyword>
<feature type="compositionally biased region" description="Basic and acidic residues" evidence="1">
    <location>
        <begin position="166"/>
        <end position="189"/>
    </location>
</feature>
<name>A0ABR1R6T4_9PEZI</name>
<comment type="caution">
    <text evidence="3">The sequence shown here is derived from an EMBL/GenBank/DDBJ whole genome shotgun (WGS) entry which is preliminary data.</text>
</comment>
<evidence type="ECO:0000313" key="3">
    <source>
        <dbReference type="EMBL" id="KAK8001506.1"/>
    </source>
</evidence>
<keyword evidence="2" id="KW-1133">Transmembrane helix</keyword>
<keyword evidence="4" id="KW-1185">Reference proteome</keyword>
<dbReference type="Proteomes" id="UP001396898">
    <property type="component" value="Unassembled WGS sequence"/>
</dbReference>
<gene>
    <name evidence="3" type="ORF">PG991_013728</name>
</gene>
<protein>
    <submittedName>
        <fullName evidence="3">Uncharacterized protein</fullName>
    </submittedName>
</protein>
<feature type="transmembrane region" description="Helical" evidence="2">
    <location>
        <begin position="40"/>
        <end position="63"/>
    </location>
</feature>
<accession>A0ABR1R6T4</accession>
<keyword evidence="2" id="KW-0812">Transmembrane</keyword>
<feature type="compositionally biased region" description="Basic and acidic residues" evidence="1">
    <location>
        <begin position="137"/>
        <end position="149"/>
    </location>
</feature>
<organism evidence="3 4">
    <name type="scientific">Apiospora marii</name>
    <dbReference type="NCBI Taxonomy" id="335849"/>
    <lineage>
        <taxon>Eukaryota</taxon>
        <taxon>Fungi</taxon>
        <taxon>Dikarya</taxon>
        <taxon>Ascomycota</taxon>
        <taxon>Pezizomycotina</taxon>
        <taxon>Sordariomycetes</taxon>
        <taxon>Xylariomycetidae</taxon>
        <taxon>Amphisphaeriales</taxon>
        <taxon>Apiosporaceae</taxon>
        <taxon>Apiospora</taxon>
    </lineage>
</organism>
<reference evidence="3 4" key="1">
    <citation type="submission" date="2023-01" db="EMBL/GenBank/DDBJ databases">
        <title>Analysis of 21 Apiospora genomes using comparative genomics revels a genus with tremendous synthesis potential of carbohydrate active enzymes and secondary metabolites.</title>
        <authorList>
            <person name="Sorensen T."/>
        </authorList>
    </citation>
    <scope>NUCLEOTIDE SEQUENCE [LARGE SCALE GENOMIC DNA]</scope>
    <source>
        <strain evidence="3 4">CBS 20057</strain>
    </source>
</reference>
<evidence type="ECO:0000256" key="2">
    <source>
        <dbReference type="SAM" id="Phobius"/>
    </source>
</evidence>
<proteinExistence type="predicted"/>
<evidence type="ECO:0000313" key="4">
    <source>
        <dbReference type="Proteomes" id="UP001396898"/>
    </source>
</evidence>